<evidence type="ECO:0000313" key="2">
    <source>
        <dbReference type="EMBL" id="KAL2517537.1"/>
    </source>
</evidence>
<gene>
    <name evidence="2" type="ORF">Adt_13784</name>
</gene>
<feature type="compositionally biased region" description="Low complexity" evidence="1">
    <location>
        <begin position="84"/>
        <end position="96"/>
    </location>
</feature>
<proteinExistence type="predicted"/>
<feature type="compositionally biased region" description="Basic and acidic residues" evidence="1">
    <location>
        <begin position="168"/>
        <end position="181"/>
    </location>
</feature>
<sequence length="276" mass="30579">MPEDPLPHVSIPRRFGELAFRFKGIPALRLACPASGEGSSAQVPPRKASDPSQEVQDATPLRTIHHPSSDVQVSGQATVPLPLPSSSNPHSDSTLPMDKGKRIAKDEDEVTAWKRKAPTAAEEFMRDARKARRAEEDLRSSLPFDEKPEDAGNSASSAGQRSRVRIFQHRDGLPTSEKAAEEATVRERLQLAKMNLVRRLSLAKELFGAIESFDGEEAKSKKLSEDLKTMSVEKAQLESEKRVLQFKLDLVVTKEADMRAKYEIELKAAKECLKQA</sequence>
<accession>A0ABD1TXT9</accession>
<protein>
    <submittedName>
        <fullName evidence="2">Uncharacterized protein</fullName>
    </submittedName>
</protein>
<feature type="region of interest" description="Disordered" evidence="1">
    <location>
        <begin position="32"/>
        <end position="181"/>
    </location>
</feature>
<dbReference type="EMBL" id="JBFOLK010000004">
    <property type="protein sequence ID" value="KAL2517537.1"/>
    <property type="molecule type" value="Genomic_DNA"/>
</dbReference>
<comment type="caution">
    <text evidence="2">The sequence shown here is derived from an EMBL/GenBank/DDBJ whole genome shotgun (WGS) entry which is preliminary data.</text>
</comment>
<evidence type="ECO:0000256" key="1">
    <source>
        <dbReference type="SAM" id="MobiDB-lite"/>
    </source>
</evidence>
<reference evidence="3" key="1">
    <citation type="submission" date="2024-07" db="EMBL/GenBank/DDBJ databases">
        <title>Two chromosome-level genome assemblies of Korean endemic species Abeliophyllum distichum and Forsythia ovata (Oleaceae).</title>
        <authorList>
            <person name="Jang H."/>
        </authorList>
    </citation>
    <scope>NUCLEOTIDE SEQUENCE [LARGE SCALE GENOMIC DNA]</scope>
</reference>
<dbReference type="Proteomes" id="UP001604336">
    <property type="component" value="Unassembled WGS sequence"/>
</dbReference>
<organism evidence="2 3">
    <name type="scientific">Abeliophyllum distichum</name>
    <dbReference type="NCBI Taxonomy" id="126358"/>
    <lineage>
        <taxon>Eukaryota</taxon>
        <taxon>Viridiplantae</taxon>
        <taxon>Streptophyta</taxon>
        <taxon>Embryophyta</taxon>
        <taxon>Tracheophyta</taxon>
        <taxon>Spermatophyta</taxon>
        <taxon>Magnoliopsida</taxon>
        <taxon>eudicotyledons</taxon>
        <taxon>Gunneridae</taxon>
        <taxon>Pentapetalae</taxon>
        <taxon>asterids</taxon>
        <taxon>lamiids</taxon>
        <taxon>Lamiales</taxon>
        <taxon>Oleaceae</taxon>
        <taxon>Forsythieae</taxon>
        <taxon>Abeliophyllum</taxon>
    </lineage>
</organism>
<keyword evidence="3" id="KW-1185">Reference proteome</keyword>
<feature type="compositionally biased region" description="Basic and acidic residues" evidence="1">
    <location>
        <begin position="123"/>
        <end position="150"/>
    </location>
</feature>
<dbReference type="AlphaFoldDB" id="A0ABD1TXT9"/>
<name>A0ABD1TXT9_9LAMI</name>
<evidence type="ECO:0000313" key="3">
    <source>
        <dbReference type="Proteomes" id="UP001604336"/>
    </source>
</evidence>